<dbReference type="CDD" id="cd00026">
    <property type="entry name" value="BPI2"/>
    <property type="match status" value="1"/>
</dbReference>
<dbReference type="GO" id="GO:0005615">
    <property type="term" value="C:extracellular space"/>
    <property type="evidence" value="ECO:0007669"/>
    <property type="project" value="InterPro"/>
</dbReference>
<comment type="caution">
    <text evidence="3">The sequence shown here is derived from an EMBL/GenBank/DDBJ whole genome shotgun (WGS) entry which is preliminary data.</text>
</comment>
<evidence type="ECO:0000313" key="3">
    <source>
        <dbReference type="EMBL" id="PON48491.1"/>
    </source>
</evidence>
<dbReference type="InterPro" id="IPR001124">
    <property type="entry name" value="Lipid-bd_serum_glycop_C"/>
</dbReference>
<dbReference type="STRING" id="3476.A0A2P5BI69"/>
<protein>
    <submittedName>
        <fullName evidence="3">Lipid binding protein BPI/LBP</fullName>
    </submittedName>
</protein>
<reference evidence="4" key="1">
    <citation type="submission" date="2016-06" db="EMBL/GenBank/DDBJ databases">
        <title>Parallel loss of symbiosis genes in relatives of nitrogen-fixing non-legume Parasponia.</title>
        <authorList>
            <person name="Van Velzen R."/>
            <person name="Holmer R."/>
            <person name="Bu F."/>
            <person name="Rutten L."/>
            <person name="Van Zeijl A."/>
            <person name="Liu W."/>
            <person name="Santuari L."/>
            <person name="Cao Q."/>
            <person name="Sharma T."/>
            <person name="Shen D."/>
            <person name="Roswanjaya Y."/>
            <person name="Wardhani T."/>
            <person name="Kalhor M.S."/>
            <person name="Jansen J."/>
            <person name="Van den Hoogen J."/>
            <person name="Gungor B."/>
            <person name="Hartog M."/>
            <person name="Hontelez J."/>
            <person name="Verver J."/>
            <person name="Yang W.-C."/>
            <person name="Schijlen E."/>
            <person name="Repin R."/>
            <person name="Schilthuizen M."/>
            <person name="Schranz E."/>
            <person name="Heidstra R."/>
            <person name="Miyata K."/>
            <person name="Fedorova E."/>
            <person name="Kohlen W."/>
            <person name="Bisseling T."/>
            <person name="Smit S."/>
            <person name="Geurts R."/>
        </authorList>
    </citation>
    <scope>NUCLEOTIDE SEQUENCE [LARGE SCALE GENOMIC DNA]</scope>
    <source>
        <strain evidence="4">cv. WU1-14</strain>
    </source>
</reference>
<dbReference type="Gene3D" id="3.15.10.10">
    <property type="entry name" value="Bactericidal permeability-increasing protein, domain 1"/>
    <property type="match status" value="1"/>
</dbReference>
<name>A0A2P5BI69_PARAD</name>
<dbReference type="Pfam" id="PF02886">
    <property type="entry name" value="LBP_BPI_CETP_C"/>
    <property type="match status" value="1"/>
</dbReference>
<organism evidence="3 4">
    <name type="scientific">Parasponia andersonii</name>
    <name type="common">Sponia andersonii</name>
    <dbReference type="NCBI Taxonomy" id="3476"/>
    <lineage>
        <taxon>Eukaryota</taxon>
        <taxon>Viridiplantae</taxon>
        <taxon>Streptophyta</taxon>
        <taxon>Embryophyta</taxon>
        <taxon>Tracheophyta</taxon>
        <taxon>Spermatophyta</taxon>
        <taxon>Magnoliopsida</taxon>
        <taxon>eudicotyledons</taxon>
        <taxon>Gunneridae</taxon>
        <taxon>Pentapetalae</taxon>
        <taxon>rosids</taxon>
        <taxon>fabids</taxon>
        <taxon>Rosales</taxon>
        <taxon>Cannabaceae</taxon>
        <taxon>Parasponia</taxon>
    </lineage>
</organism>
<dbReference type="Pfam" id="PF01273">
    <property type="entry name" value="LBP_BPI_CETP"/>
    <property type="match status" value="1"/>
</dbReference>
<dbReference type="SUPFAM" id="SSF55394">
    <property type="entry name" value="Bactericidal permeability-increasing protein, BPI"/>
    <property type="match status" value="2"/>
</dbReference>
<gene>
    <name evidence="3" type="ORF">PanWU01x14_236860</name>
</gene>
<dbReference type="EMBL" id="JXTB01000276">
    <property type="protein sequence ID" value="PON48491.1"/>
    <property type="molecule type" value="Genomic_DNA"/>
</dbReference>
<dbReference type="PANTHER" id="PTHR46801:SF6">
    <property type="entry name" value="LIPID-BINDING SERUM GLYCOPROTEIN C-TERMINAL DOMAIN-CONTAINING PROTEIN"/>
    <property type="match status" value="1"/>
</dbReference>
<dbReference type="InterPro" id="IPR045897">
    <property type="entry name" value="BPI/LBP_pln"/>
</dbReference>
<keyword evidence="4" id="KW-1185">Reference proteome</keyword>
<dbReference type="OrthoDB" id="10255543at2759"/>
<dbReference type="InterPro" id="IPR017942">
    <property type="entry name" value="Lipid-bd_serum_glycop_N"/>
</dbReference>
<dbReference type="InterPro" id="IPR017943">
    <property type="entry name" value="Bactericidal_perm-incr_a/b_dom"/>
</dbReference>
<evidence type="ECO:0000256" key="1">
    <source>
        <dbReference type="ARBA" id="ARBA00023180"/>
    </source>
</evidence>
<dbReference type="PIRSF" id="PIRSF002417">
    <property type="entry name" value="Lipid_binding_protein"/>
    <property type="match status" value="1"/>
</dbReference>
<sequence>MKVIWVFPSYHMGSCVSLKKLVSFGYLLELFLVSAYQKLEPPPSMAAPIILLLLTASFFLPTQTHLQSSGESFTSLLISQKGLDFVKDLLVTKAVSSIIPLDLAPIQKSVKIPFLGSVQMVLSNITIHGIDVGSSSYVKPGDTGIAIVASGITCSLSMNWRYSYSTWLVPIMVSDEGSASIRVEGVEVGLTSGLEIQEGTLKLLLVECSCLVKEISIILDGGASWLYQGMIDAFEEQIGSAVGNAITKKLKEGVLKLDSFLQALPKEIPLDNNSSLNVTLVNEPLLSNSSIGFEINGLFAPRKSVPAPRYSEKVSQSLSSCKDQSKMLGITLDEAVFNSASALYFNAEFMRWIVDKIPDQSLLNTAGWRFIIPQLYRKYPNDDMNLNISLSSAPTIVISEHSIDSTVQADLIIDVVDAGEITPVACISLVIRASALAKISGNNLAGSVRLNDFTMSLKWSNIGNLRLYLIQPVVWTFVQTVFLPYTNSILGKGFPLPIIHGFTLQNAELICSNSRITVCGDVNYTD</sequence>
<dbReference type="AlphaFoldDB" id="A0A2P5BI69"/>
<dbReference type="InterPro" id="IPR030675">
    <property type="entry name" value="BPI/LBP"/>
</dbReference>
<dbReference type="CDD" id="cd00025">
    <property type="entry name" value="BPI1"/>
    <property type="match status" value="1"/>
</dbReference>
<dbReference type="PANTHER" id="PTHR46801">
    <property type="entry name" value="OS06G0309200 PROTEIN"/>
    <property type="match status" value="1"/>
</dbReference>
<dbReference type="SMART" id="SM00329">
    <property type="entry name" value="BPI2"/>
    <property type="match status" value="1"/>
</dbReference>
<accession>A0A2P5BI69</accession>
<dbReference type="Gene3D" id="3.15.20.10">
    <property type="entry name" value="Bactericidal permeability-increasing protein, domain 2"/>
    <property type="match status" value="1"/>
</dbReference>
<keyword evidence="1" id="KW-0325">Glycoprotein</keyword>
<evidence type="ECO:0000313" key="4">
    <source>
        <dbReference type="Proteomes" id="UP000237105"/>
    </source>
</evidence>
<dbReference type="Proteomes" id="UP000237105">
    <property type="component" value="Unassembled WGS sequence"/>
</dbReference>
<feature type="domain" description="Lipid-binding serum glycoprotein C-terminal" evidence="2">
    <location>
        <begin position="322"/>
        <end position="520"/>
    </location>
</feature>
<dbReference type="GO" id="GO:0008289">
    <property type="term" value="F:lipid binding"/>
    <property type="evidence" value="ECO:0007669"/>
    <property type="project" value="InterPro"/>
</dbReference>
<evidence type="ECO:0000259" key="2">
    <source>
        <dbReference type="SMART" id="SM00329"/>
    </source>
</evidence>
<proteinExistence type="predicted"/>